<organism evidence="4 5">
    <name type="scientific">Cytospora schulzeri</name>
    <dbReference type="NCBI Taxonomy" id="448051"/>
    <lineage>
        <taxon>Eukaryota</taxon>
        <taxon>Fungi</taxon>
        <taxon>Dikarya</taxon>
        <taxon>Ascomycota</taxon>
        <taxon>Pezizomycotina</taxon>
        <taxon>Sordariomycetes</taxon>
        <taxon>Sordariomycetidae</taxon>
        <taxon>Diaporthales</taxon>
        <taxon>Cytosporaceae</taxon>
        <taxon>Cytospora</taxon>
    </lineage>
</organism>
<feature type="domain" description="J" evidence="3">
    <location>
        <begin position="6"/>
        <end position="71"/>
    </location>
</feature>
<dbReference type="PANTHER" id="PTHR44240">
    <property type="entry name" value="DNAJ DOMAIN (PROKARYOTIC HEAT SHOCK PROTEIN)-RELATED"/>
    <property type="match status" value="1"/>
</dbReference>
<accession>A0A423WTN6</accession>
<dbReference type="PROSITE" id="PS50076">
    <property type="entry name" value="DNAJ_2"/>
    <property type="match status" value="2"/>
</dbReference>
<reference evidence="4 5" key="1">
    <citation type="submission" date="2015-09" db="EMBL/GenBank/DDBJ databases">
        <title>Host preference determinants of Valsa canker pathogens revealed by comparative genomics.</title>
        <authorList>
            <person name="Yin Z."/>
            <person name="Huang L."/>
        </authorList>
    </citation>
    <scope>NUCLEOTIDE SEQUENCE [LARGE SCALE GENOMIC DNA]</scope>
    <source>
        <strain evidence="4 5">03-1</strain>
    </source>
</reference>
<evidence type="ECO:0000256" key="2">
    <source>
        <dbReference type="SAM" id="Phobius"/>
    </source>
</evidence>
<feature type="compositionally biased region" description="Low complexity" evidence="1">
    <location>
        <begin position="138"/>
        <end position="153"/>
    </location>
</feature>
<feature type="compositionally biased region" description="Polar residues" evidence="1">
    <location>
        <begin position="97"/>
        <end position="115"/>
    </location>
</feature>
<keyword evidence="2" id="KW-0812">Transmembrane</keyword>
<dbReference type="SMART" id="SM00271">
    <property type="entry name" value="DnaJ"/>
    <property type="match status" value="2"/>
</dbReference>
<dbReference type="OrthoDB" id="10250354at2759"/>
<evidence type="ECO:0000256" key="1">
    <source>
        <dbReference type="SAM" id="MobiDB-lite"/>
    </source>
</evidence>
<feature type="region of interest" description="Disordered" evidence="1">
    <location>
        <begin position="77"/>
        <end position="261"/>
    </location>
</feature>
<comment type="caution">
    <text evidence="4">The sequence shown here is derived from an EMBL/GenBank/DDBJ whole genome shotgun (WGS) entry which is preliminary data.</text>
</comment>
<gene>
    <name evidence="4" type="ORF">VMCG_04177</name>
</gene>
<dbReference type="PRINTS" id="PR00625">
    <property type="entry name" value="JDOMAIN"/>
</dbReference>
<feature type="compositionally biased region" description="Acidic residues" evidence="1">
    <location>
        <begin position="186"/>
        <end position="195"/>
    </location>
</feature>
<dbReference type="AlphaFoldDB" id="A0A423WTN6"/>
<sequence>MQRDETAYETLGVSPEATHAELASAYRKKAFNLHPDRAGSTSEATENMAFLNSQYDKVKDPEERYWYDQDLLNSEYAKNMSNSKDSRGGSGDPGNVFDSTSQSNPRPFASNSSAGPSDFFGSFGSADQPRPQPFTSNPSAGPSQGFFGSFGSANHPRPQPFTSNPSAGPSQGFCGPFNYTTGTESDSGDGPDDDFANTAHAKEANFKHPRGGDIFPDDFVNPTRDQPDLGAGGPARHADGSDTSVPAFPVSDPGAKEPRASPRPWSWFCCCGIRLRWLLLGAFVTAFLVAGGYTITHGSPKEALSDLFEFDFDVDWRSHYQVLNVSSYASSKEIRKAYHIRISQLHPDKTRDDAVTNREFRKVMDAYETLSDTIDRCIYDNSWIAGNRAMFVACTTAKAQIVRAKAEQDWKDFVADQKASKWRQDWKDNMEGTREAEEGSLLPLIREATYSVMVVIEDLRIGCARWGGHFKVLVQTLILRVKLLVS</sequence>
<dbReference type="PANTHER" id="PTHR44240:SF10">
    <property type="entry name" value="J DOMAIN-CONTAINING PROTEIN"/>
    <property type="match status" value="1"/>
</dbReference>
<dbReference type="STRING" id="356882.A0A423WTN6"/>
<dbReference type="Gene3D" id="1.10.287.110">
    <property type="entry name" value="DnaJ domain"/>
    <property type="match status" value="2"/>
</dbReference>
<evidence type="ECO:0000259" key="3">
    <source>
        <dbReference type="PROSITE" id="PS50076"/>
    </source>
</evidence>
<feature type="domain" description="J" evidence="3">
    <location>
        <begin position="318"/>
        <end position="383"/>
    </location>
</feature>
<dbReference type="InterPro" id="IPR052276">
    <property type="entry name" value="Diphthamide-biosynth_chaperone"/>
</dbReference>
<feature type="compositionally biased region" description="Polar residues" evidence="1">
    <location>
        <begin position="160"/>
        <end position="169"/>
    </location>
</feature>
<dbReference type="Pfam" id="PF00226">
    <property type="entry name" value="DnaJ"/>
    <property type="match status" value="2"/>
</dbReference>
<dbReference type="PROSITE" id="PS00636">
    <property type="entry name" value="DNAJ_1"/>
    <property type="match status" value="1"/>
</dbReference>
<dbReference type="InterPro" id="IPR036869">
    <property type="entry name" value="J_dom_sf"/>
</dbReference>
<proteinExistence type="predicted"/>
<dbReference type="InterPro" id="IPR001623">
    <property type="entry name" value="DnaJ_domain"/>
</dbReference>
<dbReference type="InterPro" id="IPR018253">
    <property type="entry name" value="DnaJ_domain_CS"/>
</dbReference>
<dbReference type="CDD" id="cd06257">
    <property type="entry name" value="DnaJ"/>
    <property type="match status" value="2"/>
</dbReference>
<dbReference type="EMBL" id="LKEA01000009">
    <property type="protein sequence ID" value="ROW06905.1"/>
    <property type="molecule type" value="Genomic_DNA"/>
</dbReference>
<name>A0A423WTN6_9PEZI</name>
<evidence type="ECO:0000313" key="5">
    <source>
        <dbReference type="Proteomes" id="UP000283895"/>
    </source>
</evidence>
<evidence type="ECO:0000313" key="4">
    <source>
        <dbReference type="EMBL" id="ROW06905.1"/>
    </source>
</evidence>
<dbReference type="Proteomes" id="UP000283895">
    <property type="component" value="Unassembled WGS sequence"/>
</dbReference>
<protein>
    <recommendedName>
        <fullName evidence="3">J domain-containing protein</fullName>
    </recommendedName>
</protein>
<feature type="transmembrane region" description="Helical" evidence="2">
    <location>
        <begin position="277"/>
        <end position="295"/>
    </location>
</feature>
<keyword evidence="2" id="KW-1133">Transmembrane helix</keyword>
<keyword evidence="5" id="KW-1185">Reference proteome</keyword>
<dbReference type="SUPFAM" id="SSF46565">
    <property type="entry name" value="Chaperone J-domain"/>
    <property type="match status" value="2"/>
</dbReference>
<keyword evidence="2" id="KW-0472">Membrane</keyword>